<dbReference type="EMBL" id="JAUIQD010000005">
    <property type="protein sequence ID" value="KAK3350281.1"/>
    <property type="molecule type" value="Genomic_DNA"/>
</dbReference>
<dbReference type="Gene3D" id="3.30.70.100">
    <property type="match status" value="1"/>
</dbReference>
<evidence type="ECO:0000259" key="1">
    <source>
        <dbReference type="Pfam" id="PF03992"/>
    </source>
</evidence>
<evidence type="ECO:0000313" key="2">
    <source>
        <dbReference type="EMBL" id="KAK3350281.1"/>
    </source>
</evidence>
<dbReference type="Proteomes" id="UP001275084">
    <property type="component" value="Unassembled WGS sequence"/>
</dbReference>
<dbReference type="SUPFAM" id="SSF54909">
    <property type="entry name" value="Dimeric alpha+beta barrel"/>
    <property type="match status" value="1"/>
</dbReference>
<feature type="domain" description="ABM" evidence="1">
    <location>
        <begin position="7"/>
        <end position="61"/>
    </location>
</feature>
<dbReference type="Pfam" id="PF03992">
    <property type="entry name" value="ABM"/>
    <property type="match status" value="1"/>
</dbReference>
<proteinExistence type="predicted"/>
<reference evidence="2" key="1">
    <citation type="journal article" date="2023" name="Mol. Phylogenet. Evol.">
        <title>Genome-scale phylogeny and comparative genomics of the fungal order Sordariales.</title>
        <authorList>
            <person name="Hensen N."/>
            <person name="Bonometti L."/>
            <person name="Westerberg I."/>
            <person name="Brannstrom I.O."/>
            <person name="Guillou S."/>
            <person name="Cros-Aarteil S."/>
            <person name="Calhoun S."/>
            <person name="Haridas S."/>
            <person name="Kuo A."/>
            <person name="Mondo S."/>
            <person name="Pangilinan J."/>
            <person name="Riley R."/>
            <person name="LaButti K."/>
            <person name="Andreopoulos B."/>
            <person name="Lipzen A."/>
            <person name="Chen C."/>
            <person name="Yan M."/>
            <person name="Daum C."/>
            <person name="Ng V."/>
            <person name="Clum A."/>
            <person name="Steindorff A."/>
            <person name="Ohm R.A."/>
            <person name="Martin F."/>
            <person name="Silar P."/>
            <person name="Natvig D.O."/>
            <person name="Lalanne C."/>
            <person name="Gautier V."/>
            <person name="Ament-Velasquez S.L."/>
            <person name="Kruys A."/>
            <person name="Hutchinson M.I."/>
            <person name="Powell A.J."/>
            <person name="Barry K."/>
            <person name="Miller A.N."/>
            <person name="Grigoriev I.V."/>
            <person name="Debuchy R."/>
            <person name="Gladieux P."/>
            <person name="Hiltunen Thoren M."/>
            <person name="Johannesson H."/>
        </authorList>
    </citation>
    <scope>NUCLEOTIDE SEQUENCE</scope>
    <source>
        <strain evidence="2">CBS 955.72</strain>
    </source>
</reference>
<organism evidence="2 3">
    <name type="scientific">Lasiosphaeria hispida</name>
    <dbReference type="NCBI Taxonomy" id="260671"/>
    <lineage>
        <taxon>Eukaryota</taxon>
        <taxon>Fungi</taxon>
        <taxon>Dikarya</taxon>
        <taxon>Ascomycota</taxon>
        <taxon>Pezizomycotina</taxon>
        <taxon>Sordariomycetes</taxon>
        <taxon>Sordariomycetidae</taxon>
        <taxon>Sordariales</taxon>
        <taxon>Lasiosphaeriaceae</taxon>
        <taxon>Lasiosphaeria</taxon>
    </lineage>
</organism>
<sequence length="115" mass="13468">MASPHGISLQITIHIDPKNVDEFFKHFKPLYDLVCAEPELHFFEVYQSREDPGTLSWVEHWNCTVEWLQEVQLKKEYLHEFLAVTAPLYLGPREAVIRNRMGPPYSVWKDAVTKA</sequence>
<protein>
    <recommendedName>
        <fullName evidence="1">ABM domain-containing protein</fullName>
    </recommendedName>
</protein>
<comment type="caution">
    <text evidence="2">The sequence shown here is derived from an EMBL/GenBank/DDBJ whole genome shotgun (WGS) entry which is preliminary data.</text>
</comment>
<reference evidence="2" key="2">
    <citation type="submission" date="2023-06" db="EMBL/GenBank/DDBJ databases">
        <authorList>
            <consortium name="Lawrence Berkeley National Laboratory"/>
            <person name="Haridas S."/>
            <person name="Hensen N."/>
            <person name="Bonometti L."/>
            <person name="Westerberg I."/>
            <person name="Brannstrom I.O."/>
            <person name="Guillou S."/>
            <person name="Cros-Aarteil S."/>
            <person name="Calhoun S."/>
            <person name="Kuo A."/>
            <person name="Mondo S."/>
            <person name="Pangilinan J."/>
            <person name="Riley R."/>
            <person name="Labutti K."/>
            <person name="Andreopoulos B."/>
            <person name="Lipzen A."/>
            <person name="Chen C."/>
            <person name="Yanf M."/>
            <person name="Daum C."/>
            <person name="Ng V."/>
            <person name="Clum A."/>
            <person name="Steindorff A."/>
            <person name="Ohm R."/>
            <person name="Martin F."/>
            <person name="Silar P."/>
            <person name="Natvig D."/>
            <person name="Lalanne C."/>
            <person name="Gautier V."/>
            <person name="Ament-Velasquez S.L."/>
            <person name="Kruys A."/>
            <person name="Hutchinson M.I."/>
            <person name="Powell A.J."/>
            <person name="Barry K."/>
            <person name="Miller A.N."/>
            <person name="Grigoriev I.V."/>
            <person name="Debuchy R."/>
            <person name="Gladieux P."/>
            <person name="Thoren M.H."/>
            <person name="Johannesson H."/>
        </authorList>
    </citation>
    <scope>NUCLEOTIDE SEQUENCE</scope>
    <source>
        <strain evidence="2">CBS 955.72</strain>
    </source>
</reference>
<gene>
    <name evidence="2" type="ORF">B0T25DRAFT_570847</name>
</gene>
<accession>A0AAJ0HGQ9</accession>
<dbReference type="InterPro" id="IPR011008">
    <property type="entry name" value="Dimeric_a/b-barrel"/>
</dbReference>
<dbReference type="AlphaFoldDB" id="A0AAJ0HGQ9"/>
<evidence type="ECO:0000313" key="3">
    <source>
        <dbReference type="Proteomes" id="UP001275084"/>
    </source>
</evidence>
<keyword evidence="3" id="KW-1185">Reference proteome</keyword>
<name>A0AAJ0HGQ9_9PEZI</name>
<dbReference type="InterPro" id="IPR007138">
    <property type="entry name" value="ABM_dom"/>
</dbReference>